<protein>
    <recommendedName>
        <fullName evidence="1">Ubiquinone biosynthesis protein UbiV</fullName>
    </recommendedName>
</protein>
<dbReference type="GO" id="GO:0051539">
    <property type="term" value="F:4 iron, 4 sulfur cluster binding"/>
    <property type="evidence" value="ECO:0007669"/>
    <property type="project" value="UniProtKB-UniRule"/>
</dbReference>
<comment type="subunit">
    <text evidence="1">Forms a heterodimer with UbiU.</text>
</comment>
<dbReference type="NCBIfam" id="NF011991">
    <property type="entry name" value="PRK15447.1"/>
    <property type="match status" value="1"/>
</dbReference>
<dbReference type="GO" id="GO:0006744">
    <property type="term" value="P:ubiquinone biosynthetic process"/>
    <property type="evidence" value="ECO:0007669"/>
    <property type="project" value="UniProtKB-UniRule"/>
</dbReference>
<dbReference type="PANTHER" id="PTHR30217:SF11">
    <property type="entry name" value="UBIQUINONE BIOSYNTHESIS PROTEIN UBIV"/>
    <property type="match status" value="1"/>
</dbReference>
<organism evidence="2 3">
    <name type="scientific">Candidatus Thioglobus autotrophicus</name>
    <dbReference type="NCBI Taxonomy" id="1705394"/>
    <lineage>
        <taxon>Bacteria</taxon>
        <taxon>Pseudomonadati</taxon>
        <taxon>Pseudomonadota</taxon>
        <taxon>Gammaproteobacteria</taxon>
        <taxon>Candidatus Pseudothioglobaceae</taxon>
        <taxon>Candidatus Thioglobus</taxon>
    </lineage>
</organism>
<proteinExistence type="inferred from homology"/>
<dbReference type="KEGG" id="tho:SP60_03955"/>
<dbReference type="Proteomes" id="UP000058020">
    <property type="component" value="Chromosome"/>
</dbReference>
<comment type="pathway">
    <text evidence="1">Cofactor biosynthesis; ubiquinone biosynthesis.</text>
</comment>
<dbReference type="AlphaFoldDB" id="A0A0M4PMW5"/>
<keyword evidence="1" id="KW-0479">Metal-binding</keyword>
<dbReference type="InterPro" id="IPR051454">
    <property type="entry name" value="RNA/ubiquinone_mod_enzymes"/>
</dbReference>
<evidence type="ECO:0000256" key="1">
    <source>
        <dbReference type="HAMAP-Rule" id="MF_02233"/>
    </source>
</evidence>
<dbReference type="GO" id="GO:0006508">
    <property type="term" value="P:proteolysis"/>
    <property type="evidence" value="ECO:0007669"/>
    <property type="project" value="UniProtKB-KW"/>
</dbReference>
<keyword evidence="1" id="KW-0411">Iron-sulfur</keyword>
<keyword evidence="3" id="KW-1185">Reference proteome</keyword>
<dbReference type="InterPro" id="IPR001539">
    <property type="entry name" value="Peptidase_U32"/>
</dbReference>
<dbReference type="EMBL" id="CP010552">
    <property type="protein sequence ID" value="ALE52442.1"/>
    <property type="molecule type" value="Genomic_DNA"/>
</dbReference>
<dbReference type="PANTHER" id="PTHR30217">
    <property type="entry name" value="PEPTIDASE U32 FAMILY"/>
    <property type="match status" value="1"/>
</dbReference>
<feature type="binding site" evidence="1">
    <location>
        <position position="39"/>
    </location>
    <ligand>
        <name>[4Fe-4S] cluster</name>
        <dbReference type="ChEBI" id="CHEBI:49883"/>
    </ligand>
</feature>
<evidence type="ECO:0000313" key="3">
    <source>
        <dbReference type="Proteomes" id="UP000058020"/>
    </source>
</evidence>
<dbReference type="HAMAP" id="MF_02233">
    <property type="entry name" value="UbiV"/>
    <property type="match status" value="1"/>
</dbReference>
<evidence type="ECO:0000313" key="2">
    <source>
        <dbReference type="EMBL" id="ALE52442.1"/>
    </source>
</evidence>
<dbReference type="OrthoDB" id="8523349at2"/>
<keyword evidence="1" id="KW-0004">4Fe-4S</keyword>
<dbReference type="PATRIC" id="fig|1705394.5.peg.793"/>
<gene>
    <name evidence="1" type="primary">ubiV</name>
    <name evidence="2" type="ORF">SP60_03955</name>
</gene>
<feature type="binding site" evidence="1">
    <location>
        <position position="175"/>
    </location>
    <ligand>
        <name>[4Fe-4S] cluster</name>
        <dbReference type="ChEBI" id="CHEBI:49883"/>
    </ligand>
</feature>
<reference evidence="2 3" key="1">
    <citation type="journal article" date="2015" name="Genome Announc.">
        <title>Genome Sequence of 'Candidatus Thioglobus autotrophica' Strain EF1, a Chemoautotroph from the SUP05 Clade of Marine Gammaproteobacteria.</title>
        <authorList>
            <person name="Shah V."/>
            <person name="Morris R.M."/>
        </authorList>
    </citation>
    <scope>NUCLEOTIDE SEQUENCE [LARGE SCALE GENOMIC DNA]</scope>
    <source>
        <strain evidence="2 3">EF1</strain>
    </source>
</reference>
<keyword evidence="2" id="KW-0645">Protease</keyword>
<accession>A0A0M4PMW5</accession>
<dbReference type="UniPathway" id="UPA00232"/>
<comment type="cofactor">
    <cofactor evidence="1">
        <name>[4Fe-4S] cluster</name>
        <dbReference type="ChEBI" id="CHEBI:49883"/>
    </cofactor>
</comment>
<dbReference type="Pfam" id="PF01136">
    <property type="entry name" value="Peptidase_U32"/>
    <property type="match status" value="1"/>
</dbReference>
<dbReference type="GO" id="GO:0046872">
    <property type="term" value="F:metal ion binding"/>
    <property type="evidence" value="ECO:0007669"/>
    <property type="project" value="UniProtKB-KW"/>
</dbReference>
<dbReference type="STRING" id="1705394.SP60_03955"/>
<keyword evidence="1" id="KW-0831">Ubiquinone biosynthesis</keyword>
<dbReference type="RefSeq" id="WP_053951392.1">
    <property type="nucleotide sequence ID" value="NZ_CP010552.1"/>
</dbReference>
<dbReference type="InterPro" id="IPR043693">
    <property type="entry name" value="UbiV"/>
</dbReference>
<dbReference type="GO" id="GO:0008233">
    <property type="term" value="F:peptidase activity"/>
    <property type="evidence" value="ECO:0007669"/>
    <property type="project" value="UniProtKB-KW"/>
</dbReference>
<comment type="similarity">
    <text evidence="1">Belongs to the peptidase U32 family. UbiV subfamily.</text>
</comment>
<comment type="function">
    <text evidence="1">Required for O(2)-independent ubiquinone (coenzyme Q) biosynthesis. Together with UbiU, is essential for the C6-hydroxylation reaction in the oxygen-independent ubiquinone biosynthesis pathway.</text>
</comment>
<sequence length="304" mass="34638">MKISLGPIYYYWDRQKVFDFYKAIAKTPVDIVYLGEVVCSKRRQLKINDWLMIANQLRDAGKEVVFSTLTLLEADSELKQLGRICQQEDYLIEANDYAAIGLRSKQNMPFVTGPSVNLYNAPSLNLLAKKGLVRWCFPLELSQEALQQMMAGISPELQTEVFVFGQMPLAFSARCFTARAYDLDKDDCQYKCLMHEDGLLLTTQEQQSFLMMNGIQTLSANTFNLISQMDQMQDMGVDVVRISPQFTNTAEIIQIFKDRIAQNISIHQALGLLQPFSAYQQCDGYWFDKPGMSGVELQQPILRG</sequence>
<feature type="binding site" evidence="1">
    <location>
        <position position="192"/>
    </location>
    <ligand>
        <name>[4Fe-4S] cluster</name>
        <dbReference type="ChEBI" id="CHEBI:49883"/>
    </ligand>
</feature>
<keyword evidence="2" id="KW-0378">Hydrolase</keyword>
<feature type="binding site" evidence="1">
    <location>
        <position position="188"/>
    </location>
    <ligand>
        <name>[4Fe-4S] cluster</name>
        <dbReference type="ChEBI" id="CHEBI:49883"/>
    </ligand>
</feature>
<name>A0A0M4PMW5_9GAMM</name>
<keyword evidence="1" id="KW-0408">Iron</keyword>